<evidence type="ECO:0000256" key="4">
    <source>
        <dbReference type="ARBA" id="ARBA00022723"/>
    </source>
</evidence>
<dbReference type="InterPro" id="IPR029068">
    <property type="entry name" value="Glyas_Bleomycin-R_OHBP_Dase"/>
</dbReference>
<sequence>MGSLTIPSKGQNERRLEEVTAMKVSHLGHSEIQVPDLEVSKRFFNEVLGLTVSYEDGDRVYLRAWQDFEHHTMILTKGPERGVGHLSFRVSDPGDLEEFANHFEGTGVDHQVVPAGTEEGQGEAVRFTTPGGIPMELYWEMESFQTNDPEMASPFPSFPQKTPLMGVVPRRVDHVNVIVNDVVAEQEWLTENLGILHRYYTENDEGVRTGSWMSVTNQSHDIALMHNQNQDGGLLHHPAYFLDSPDDLLRATTVIPQYGGRIEWGPGMHATSGARFLYFMEPGGNRIEIWTGGMMIFAPDWKPIRWDPEVANIGFNLWATLPRRPSLPTAAAPTPCWAAARRTPLKAPSLRAVVVTPDDGAFRCSRRSAITNPSSLHSRSS</sequence>
<dbReference type="InterPro" id="IPR000486">
    <property type="entry name" value="Xdiol_ring_cleave_dOase_1/2"/>
</dbReference>
<dbReference type="InterPro" id="IPR004360">
    <property type="entry name" value="Glyas_Fos-R_dOase_dom"/>
</dbReference>
<keyword evidence="6 10" id="KW-0058">Aromatic hydrocarbons catabolism</keyword>
<reference evidence="12 13" key="1">
    <citation type="submission" date="2019-10" db="EMBL/GenBank/DDBJ databases">
        <title>Rubrobacter sp nov SCSIO 52915 isolated from a deep-sea sediment in the South China Sea.</title>
        <authorList>
            <person name="Chen R.W."/>
        </authorList>
    </citation>
    <scope>NUCLEOTIDE SEQUENCE [LARGE SCALE GENOMIC DNA]</scope>
    <source>
        <strain evidence="12 13">SCSIO 52915</strain>
    </source>
</reference>
<evidence type="ECO:0000313" key="12">
    <source>
        <dbReference type="EMBL" id="QIN80026.1"/>
    </source>
</evidence>
<dbReference type="PANTHER" id="PTHR36113:SF6">
    <property type="entry name" value="FOSFOMYCIN RESISTANCE PROTEIN FOSX"/>
    <property type="match status" value="1"/>
</dbReference>
<evidence type="ECO:0000256" key="1">
    <source>
        <dbReference type="ARBA" id="ARBA00001954"/>
    </source>
</evidence>
<accession>A0A6G8Q0N7</accession>
<dbReference type="InterPro" id="IPR054560">
    <property type="entry name" value="XylE-like_N"/>
</dbReference>
<keyword evidence="13" id="KW-1185">Reference proteome</keyword>
<keyword evidence="8 10" id="KW-0560">Oxidoreductase</keyword>
<evidence type="ECO:0000256" key="5">
    <source>
        <dbReference type="ARBA" id="ARBA00022737"/>
    </source>
</evidence>
<evidence type="ECO:0000256" key="3">
    <source>
        <dbReference type="ARBA" id="ARBA00011881"/>
    </source>
</evidence>
<comment type="subunit">
    <text evidence="3">Homotetramer.</text>
</comment>
<dbReference type="Gene3D" id="3.10.180.10">
    <property type="entry name" value="2,3-Dihydroxybiphenyl 1,2-Dioxygenase, domain 1"/>
    <property type="match status" value="2"/>
</dbReference>
<dbReference type="GO" id="GO:0008198">
    <property type="term" value="F:ferrous iron binding"/>
    <property type="evidence" value="ECO:0007669"/>
    <property type="project" value="InterPro"/>
</dbReference>
<evidence type="ECO:0000256" key="7">
    <source>
        <dbReference type="ARBA" id="ARBA00022964"/>
    </source>
</evidence>
<proteinExistence type="inferred from homology"/>
<dbReference type="InterPro" id="IPR037523">
    <property type="entry name" value="VOC_core"/>
</dbReference>
<dbReference type="SUPFAM" id="SSF54593">
    <property type="entry name" value="Glyoxalase/Bleomycin resistance protein/Dihydroxybiphenyl dioxygenase"/>
    <property type="match status" value="1"/>
</dbReference>
<dbReference type="PROSITE" id="PS00082">
    <property type="entry name" value="EXTRADIOL_DIOXYGENAS"/>
    <property type="match status" value="1"/>
</dbReference>
<dbReference type="PROSITE" id="PS51819">
    <property type="entry name" value="VOC"/>
    <property type="match status" value="2"/>
</dbReference>
<feature type="domain" description="VOC" evidence="11">
    <location>
        <begin position="171"/>
        <end position="292"/>
    </location>
</feature>
<evidence type="ECO:0000256" key="8">
    <source>
        <dbReference type="ARBA" id="ARBA00023002"/>
    </source>
</evidence>
<dbReference type="PANTHER" id="PTHR36113">
    <property type="entry name" value="LYASE, PUTATIVE-RELATED-RELATED"/>
    <property type="match status" value="1"/>
</dbReference>
<keyword evidence="4" id="KW-0479">Metal-binding</keyword>
<evidence type="ECO:0000256" key="2">
    <source>
        <dbReference type="ARBA" id="ARBA00008784"/>
    </source>
</evidence>
<dbReference type="GO" id="GO:0051213">
    <property type="term" value="F:dioxygenase activity"/>
    <property type="evidence" value="ECO:0007669"/>
    <property type="project" value="UniProtKB-KW"/>
</dbReference>
<dbReference type="KEGG" id="rmar:GBA65_17515"/>
<evidence type="ECO:0000256" key="10">
    <source>
        <dbReference type="RuleBase" id="RU000683"/>
    </source>
</evidence>
<keyword evidence="5" id="KW-0677">Repeat</keyword>
<comment type="similarity">
    <text evidence="2 10">Belongs to the extradiol ring-cleavage dioxygenase family.</text>
</comment>
<evidence type="ECO:0000259" key="11">
    <source>
        <dbReference type="PROSITE" id="PS51819"/>
    </source>
</evidence>
<dbReference type="Proteomes" id="UP000502706">
    <property type="component" value="Chromosome"/>
</dbReference>
<protein>
    <recommendedName>
        <fullName evidence="11">VOC domain-containing protein</fullName>
    </recommendedName>
</protein>
<evidence type="ECO:0000256" key="6">
    <source>
        <dbReference type="ARBA" id="ARBA00022797"/>
    </source>
</evidence>
<comment type="cofactor">
    <cofactor evidence="1 10">
        <name>Fe(2+)</name>
        <dbReference type="ChEBI" id="CHEBI:29033"/>
    </cofactor>
</comment>
<evidence type="ECO:0000313" key="13">
    <source>
        <dbReference type="Proteomes" id="UP000502706"/>
    </source>
</evidence>
<dbReference type="InterPro" id="IPR051332">
    <property type="entry name" value="Fosfomycin_Res_Enzymes"/>
</dbReference>
<keyword evidence="9 10" id="KW-0408">Iron</keyword>
<name>A0A6G8Q0N7_9ACTN</name>
<organism evidence="12 13">
    <name type="scientific">Rubrobacter marinus</name>
    <dbReference type="NCBI Taxonomy" id="2653852"/>
    <lineage>
        <taxon>Bacteria</taxon>
        <taxon>Bacillati</taxon>
        <taxon>Actinomycetota</taxon>
        <taxon>Rubrobacteria</taxon>
        <taxon>Rubrobacterales</taxon>
        <taxon>Rubrobacteraceae</taxon>
        <taxon>Rubrobacter</taxon>
    </lineage>
</organism>
<dbReference type="Pfam" id="PF00903">
    <property type="entry name" value="Glyoxalase"/>
    <property type="match status" value="1"/>
</dbReference>
<gene>
    <name evidence="12" type="ORF">GBA65_17515</name>
</gene>
<keyword evidence="7 10" id="KW-0223">Dioxygenase</keyword>
<feature type="domain" description="VOC" evidence="11">
    <location>
        <begin position="26"/>
        <end position="140"/>
    </location>
</feature>
<dbReference type="AlphaFoldDB" id="A0A6G8Q0N7"/>
<dbReference type="EMBL" id="CP045121">
    <property type="protein sequence ID" value="QIN80026.1"/>
    <property type="molecule type" value="Genomic_DNA"/>
</dbReference>
<evidence type="ECO:0000256" key="9">
    <source>
        <dbReference type="ARBA" id="ARBA00023004"/>
    </source>
</evidence>
<dbReference type="Pfam" id="PF22247">
    <property type="entry name" value="Diox-like_N"/>
    <property type="match status" value="1"/>
</dbReference>